<keyword evidence="1" id="KW-0812">Transmembrane</keyword>
<sequence length="310" mass="34285">MLINTVLVLLQSLLPIFLVVSLLLALQRQNLLTRSANTGDETIAKQTEQVSHLDDLSVISAAKLTNSITLANVINTSFFAFIIVCLLSYYMPSLSQLFTGNGLEIIFSILFGLIYGFIILAFLISQKPLINRHKDSRVTWQNSLINIAILLLVFSVHGSYFSFYLKSLTTQSMSITPFYAGIVMGIIIGTGICLSIAILLYFFLMTVDKKPTSKVASYLLLLFGVGQLMQGLQLLEQVDIIASNSHLWSTSYLISEDSELGYFLTILFGYEATPSAMELAVYISAILLPLSVGKFITYKHHHATLTNGTE</sequence>
<protein>
    <recommendedName>
        <fullName evidence="4">Iron permease</fullName>
    </recommendedName>
</protein>
<dbReference type="OrthoDB" id="5764104at2"/>
<feature type="transmembrane region" description="Helical" evidence="1">
    <location>
        <begin position="144"/>
        <end position="165"/>
    </location>
</feature>
<feature type="transmembrane region" description="Helical" evidence="1">
    <location>
        <begin position="6"/>
        <end position="26"/>
    </location>
</feature>
<feature type="transmembrane region" description="Helical" evidence="1">
    <location>
        <begin position="103"/>
        <end position="124"/>
    </location>
</feature>
<feature type="transmembrane region" description="Helical" evidence="1">
    <location>
        <begin position="70"/>
        <end position="91"/>
    </location>
</feature>
<evidence type="ECO:0000313" key="3">
    <source>
        <dbReference type="Proteomes" id="UP000307702"/>
    </source>
</evidence>
<feature type="transmembrane region" description="Helical" evidence="1">
    <location>
        <begin position="279"/>
        <end position="297"/>
    </location>
</feature>
<keyword evidence="3" id="KW-1185">Reference proteome</keyword>
<dbReference type="AlphaFoldDB" id="A0A8H2JJZ4"/>
<keyword evidence="1" id="KW-0472">Membrane</keyword>
<accession>A0A8H2JJZ4</accession>
<evidence type="ECO:0008006" key="4">
    <source>
        <dbReference type="Google" id="ProtNLM"/>
    </source>
</evidence>
<organism evidence="2 3">
    <name type="scientific">Colwellia ponticola</name>
    <dbReference type="NCBI Taxonomy" id="2304625"/>
    <lineage>
        <taxon>Bacteria</taxon>
        <taxon>Pseudomonadati</taxon>
        <taxon>Pseudomonadota</taxon>
        <taxon>Gammaproteobacteria</taxon>
        <taxon>Alteromonadales</taxon>
        <taxon>Colwelliaceae</taxon>
        <taxon>Colwellia</taxon>
    </lineage>
</organism>
<dbReference type="RefSeq" id="WP_138623905.1">
    <property type="nucleotide sequence ID" value="NZ_SZVP01000013.1"/>
</dbReference>
<evidence type="ECO:0000256" key="1">
    <source>
        <dbReference type="SAM" id="Phobius"/>
    </source>
</evidence>
<dbReference type="Proteomes" id="UP000307702">
    <property type="component" value="Unassembled WGS sequence"/>
</dbReference>
<evidence type="ECO:0000313" key="2">
    <source>
        <dbReference type="EMBL" id="TMM43764.1"/>
    </source>
</evidence>
<feature type="transmembrane region" description="Helical" evidence="1">
    <location>
        <begin position="177"/>
        <end position="203"/>
    </location>
</feature>
<feature type="transmembrane region" description="Helical" evidence="1">
    <location>
        <begin position="215"/>
        <end position="235"/>
    </location>
</feature>
<name>A0A8H2JJZ4_9GAMM</name>
<comment type="caution">
    <text evidence="2">The sequence shown here is derived from an EMBL/GenBank/DDBJ whole genome shotgun (WGS) entry which is preliminary data.</text>
</comment>
<proteinExistence type="predicted"/>
<keyword evidence="1" id="KW-1133">Transmembrane helix</keyword>
<dbReference type="EMBL" id="SZVP01000013">
    <property type="protein sequence ID" value="TMM43764.1"/>
    <property type="molecule type" value="Genomic_DNA"/>
</dbReference>
<reference evidence="2 3" key="1">
    <citation type="submission" date="2019-05" db="EMBL/GenBank/DDBJ databases">
        <title>Colwellia ponticola sp. nov., isolated from seawater.</title>
        <authorList>
            <person name="Yoon J.-H."/>
        </authorList>
    </citation>
    <scope>NUCLEOTIDE SEQUENCE [LARGE SCALE GENOMIC DNA]</scope>
    <source>
        <strain evidence="2 3">OISW-25</strain>
    </source>
</reference>
<gene>
    <name evidence="2" type="ORF">FCS21_12615</name>
</gene>